<feature type="chain" id="PRO_5028292750" evidence="1">
    <location>
        <begin position="24"/>
        <end position="153"/>
    </location>
</feature>
<dbReference type="EMBL" id="LR865409">
    <property type="protein sequence ID" value="CAD2097803.1"/>
    <property type="molecule type" value="Genomic_DNA"/>
</dbReference>
<protein>
    <submittedName>
        <fullName evidence="2">Fam-c protein</fullName>
    </submittedName>
</protein>
<dbReference type="Proteomes" id="UP000515268">
    <property type="component" value="Chromosome PVPCR_04"/>
</dbReference>
<gene>
    <name evidence="2" type="ORF">PVPCR_0402210</name>
</gene>
<name>A0A6V7SH52_PLAVN</name>
<dbReference type="AlphaFoldDB" id="A0A6V7SH52"/>
<proteinExistence type="predicted"/>
<dbReference type="NCBIfam" id="TIGR01601">
    <property type="entry name" value="PYST-C1"/>
    <property type="match status" value="1"/>
</dbReference>
<keyword evidence="3" id="KW-1185">Reference proteome</keyword>
<evidence type="ECO:0000256" key="1">
    <source>
        <dbReference type="SAM" id="SignalP"/>
    </source>
</evidence>
<evidence type="ECO:0000313" key="3">
    <source>
        <dbReference type="Proteomes" id="UP000515268"/>
    </source>
</evidence>
<dbReference type="InterPro" id="IPR006488">
    <property type="entry name" value="PYST-C1_N"/>
</dbReference>
<dbReference type="VEuPathDB" id="PlasmoDB:PVPCR_0402210"/>
<reference evidence="2 3" key="1">
    <citation type="submission" date="2020-08" db="EMBL/GenBank/DDBJ databases">
        <authorList>
            <person name="Ramaprasad A."/>
        </authorList>
    </citation>
    <scope>NUCLEOTIDE SEQUENCE [LARGE SCALE GENOMIC DNA]</scope>
</reference>
<evidence type="ECO:0000313" key="2">
    <source>
        <dbReference type="EMBL" id="CAD2097803.1"/>
    </source>
</evidence>
<organism evidence="2 3">
    <name type="scientific">Plasmodium vinckei petteri</name>
    <dbReference type="NCBI Taxonomy" id="138298"/>
    <lineage>
        <taxon>Eukaryota</taxon>
        <taxon>Sar</taxon>
        <taxon>Alveolata</taxon>
        <taxon>Apicomplexa</taxon>
        <taxon>Aconoidasida</taxon>
        <taxon>Haemosporida</taxon>
        <taxon>Plasmodiidae</taxon>
        <taxon>Plasmodium</taxon>
        <taxon>Plasmodium (Vinckeia)</taxon>
    </lineage>
</organism>
<sequence length="153" mass="17998">MNKRIFSLVCIILYALLAASIHCADVIEYEIKRKVKRAIKELLNNGDENKERRKREARLKNGGLIDHLDVRDYEDISYHNEYISDDMHTRIFVNYDEKNNHEDANNDDGKDSKYAKVLKCLNIFKSCKKKQSKFLYKLSKELSKQPSKLKPSE</sequence>
<feature type="signal peptide" evidence="1">
    <location>
        <begin position="1"/>
        <end position="23"/>
    </location>
</feature>
<keyword evidence="1" id="KW-0732">Signal</keyword>
<accession>A0A6V7SH52</accession>